<dbReference type="InterPro" id="IPR006439">
    <property type="entry name" value="HAD-SF_hydro_IA"/>
</dbReference>
<accession>A0A1V2EVQ0</accession>
<sequence>MKRPIAVVFDIGNVLYDWDPRVLYRRLIDDDGALDVFLRDVCSREWHFQHDAGRPFAETSAELCARFPDQAHLIAQWGPRFSEQIPGPIEGMPELVAELDSAGVPLFAITNFSDEFFTPFREQEAAMFGHFRDIVLSGAEKLVKPDAAIYRLALERFALAPHEALFVDDRQDNVDGAKAVGMHAVPFTDVVTLREDLERFGLLE</sequence>
<dbReference type="AlphaFoldDB" id="A0A1V2EVQ0"/>
<dbReference type="InterPro" id="IPR036412">
    <property type="entry name" value="HAD-like_sf"/>
</dbReference>
<dbReference type="PANTHER" id="PTHR43611">
    <property type="entry name" value="ALPHA-D-GLUCOSE 1-PHOSPHATE PHOSPHATASE"/>
    <property type="match status" value="1"/>
</dbReference>
<dbReference type="EMBL" id="MPSB01000003">
    <property type="protein sequence ID" value="ONF96623.1"/>
    <property type="molecule type" value="Genomic_DNA"/>
</dbReference>
<dbReference type="EC" id="3.1.3.-" evidence="1"/>
<comment type="caution">
    <text evidence="1">The sequence shown here is derived from an EMBL/GenBank/DDBJ whole genome shotgun (WGS) entry which is preliminary data.</text>
</comment>
<dbReference type="SFLD" id="SFLDS00003">
    <property type="entry name" value="Haloacid_Dehalogenase"/>
    <property type="match status" value="1"/>
</dbReference>
<keyword evidence="1" id="KW-0378">Hydrolase</keyword>
<gene>
    <name evidence="1" type="primary">yihX</name>
    <name evidence="1" type="ORF">SPHI_08170</name>
</gene>
<keyword evidence="2" id="KW-1185">Reference proteome</keyword>
<proteinExistence type="predicted"/>
<dbReference type="InterPro" id="IPR023214">
    <property type="entry name" value="HAD_sf"/>
</dbReference>
<reference evidence="1 2" key="1">
    <citation type="submission" date="2016-11" db="EMBL/GenBank/DDBJ databases">
        <title>Genome sequence of Sphingomonas jeddahensis G39.</title>
        <authorList>
            <person name="Poehlein A."/>
            <person name="Wuebbeler J.H."/>
            <person name="Steinbuechel A."/>
            <person name="Daniel R."/>
        </authorList>
    </citation>
    <scope>NUCLEOTIDE SEQUENCE [LARGE SCALE GENOMIC DNA]</scope>
    <source>
        <strain evidence="1 2">G39</strain>
    </source>
</reference>
<name>A0A1V2EVQ0_9SPHN</name>
<dbReference type="GO" id="GO:0016787">
    <property type="term" value="F:hydrolase activity"/>
    <property type="evidence" value="ECO:0007669"/>
    <property type="project" value="UniProtKB-KW"/>
</dbReference>
<dbReference type="SUPFAM" id="SSF56784">
    <property type="entry name" value="HAD-like"/>
    <property type="match status" value="1"/>
</dbReference>
<evidence type="ECO:0000313" key="2">
    <source>
        <dbReference type="Proteomes" id="UP000188729"/>
    </source>
</evidence>
<dbReference type="Gene3D" id="3.40.50.1000">
    <property type="entry name" value="HAD superfamily/HAD-like"/>
    <property type="match status" value="1"/>
</dbReference>
<dbReference type="PANTHER" id="PTHR43611:SF3">
    <property type="entry name" value="FLAVIN MONONUCLEOTIDE HYDROLASE 1, CHLOROPLATIC"/>
    <property type="match status" value="1"/>
</dbReference>
<dbReference type="STRING" id="1915074.SPHI_08170"/>
<dbReference type="Proteomes" id="UP000188729">
    <property type="component" value="Unassembled WGS sequence"/>
</dbReference>
<dbReference type="NCBIfam" id="TIGR01509">
    <property type="entry name" value="HAD-SF-IA-v3"/>
    <property type="match status" value="1"/>
</dbReference>
<organism evidence="1 2">
    <name type="scientific">Sphingomonas jeddahensis</name>
    <dbReference type="NCBI Taxonomy" id="1915074"/>
    <lineage>
        <taxon>Bacteria</taxon>
        <taxon>Pseudomonadati</taxon>
        <taxon>Pseudomonadota</taxon>
        <taxon>Alphaproteobacteria</taxon>
        <taxon>Sphingomonadales</taxon>
        <taxon>Sphingomonadaceae</taxon>
        <taxon>Sphingomonas</taxon>
    </lineage>
</organism>
<dbReference type="CDD" id="cd02603">
    <property type="entry name" value="HAD_sEH-N_like"/>
    <property type="match status" value="1"/>
</dbReference>
<dbReference type="PRINTS" id="PR00413">
    <property type="entry name" value="HADHALOGNASE"/>
</dbReference>
<dbReference type="SFLD" id="SFLDG01129">
    <property type="entry name" value="C1.5:_HAD__Beta-PGM__Phosphata"/>
    <property type="match status" value="1"/>
</dbReference>
<evidence type="ECO:0000313" key="1">
    <source>
        <dbReference type="EMBL" id="ONF96623.1"/>
    </source>
</evidence>
<protein>
    <submittedName>
        <fullName evidence="1">Alpha-D-glucose-1-phosphate phosphatase YihX</fullName>
        <ecNumber evidence="1">3.1.3.-</ecNumber>
    </submittedName>
</protein>
<dbReference type="Pfam" id="PF00702">
    <property type="entry name" value="Hydrolase"/>
    <property type="match status" value="1"/>
</dbReference>